<keyword evidence="4" id="KW-0808">Transferase</keyword>
<dbReference type="AlphaFoldDB" id="E1JXC8"/>
<keyword evidence="7" id="KW-0067">ATP-binding</keyword>
<dbReference type="Gene3D" id="3.30.565.10">
    <property type="entry name" value="Histidine kinase-like ATPase, C-terminal domain"/>
    <property type="match status" value="1"/>
</dbReference>
<evidence type="ECO:0000256" key="2">
    <source>
        <dbReference type="ARBA" id="ARBA00012438"/>
    </source>
</evidence>
<dbReference type="PROSITE" id="PS50113">
    <property type="entry name" value="PAC"/>
    <property type="match status" value="3"/>
</dbReference>
<dbReference type="GO" id="GO:0005524">
    <property type="term" value="F:ATP binding"/>
    <property type="evidence" value="ECO:0007669"/>
    <property type="project" value="UniProtKB-KW"/>
</dbReference>
<feature type="domain" description="Histidine kinase" evidence="10">
    <location>
        <begin position="546"/>
        <end position="792"/>
    </location>
</feature>
<dbReference type="PANTHER" id="PTHR43065:SF42">
    <property type="entry name" value="TWO-COMPONENT SENSOR PPRA"/>
    <property type="match status" value="1"/>
</dbReference>
<dbReference type="Pfam" id="PF02518">
    <property type="entry name" value="HATPase_c"/>
    <property type="match status" value="1"/>
</dbReference>
<evidence type="ECO:0000259" key="11">
    <source>
        <dbReference type="PROSITE" id="PS50112"/>
    </source>
</evidence>
<feature type="domain" description="PAC" evidence="12">
    <location>
        <begin position="357"/>
        <end position="408"/>
    </location>
</feature>
<dbReference type="SUPFAM" id="SSF47384">
    <property type="entry name" value="Homodimeric domain of signal transducing histidine kinase"/>
    <property type="match status" value="1"/>
</dbReference>
<dbReference type="CDD" id="cd00130">
    <property type="entry name" value="PAS"/>
    <property type="match status" value="3"/>
</dbReference>
<evidence type="ECO:0000259" key="10">
    <source>
        <dbReference type="PROSITE" id="PS50109"/>
    </source>
</evidence>
<dbReference type="InterPro" id="IPR004358">
    <property type="entry name" value="Sig_transdc_His_kin-like_C"/>
</dbReference>
<dbReference type="InterPro" id="IPR013656">
    <property type="entry name" value="PAS_4"/>
</dbReference>
<dbReference type="Proteomes" id="UP000006250">
    <property type="component" value="Unassembled WGS sequence"/>
</dbReference>
<feature type="domain" description="PAS" evidence="11">
    <location>
        <begin position="409"/>
        <end position="474"/>
    </location>
</feature>
<dbReference type="eggNOG" id="COG2202">
    <property type="taxonomic scope" value="Bacteria"/>
</dbReference>
<evidence type="ECO:0000256" key="4">
    <source>
        <dbReference type="ARBA" id="ARBA00022679"/>
    </source>
</evidence>
<evidence type="ECO:0000256" key="7">
    <source>
        <dbReference type="ARBA" id="ARBA00022840"/>
    </source>
</evidence>
<dbReference type="PANTHER" id="PTHR43065">
    <property type="entry name" value="SENSOR HISTIDINE KINASE"/>
    <property type="match status" value="1"/>
</dbReference>
<dbReference type="InterPro" id="IPR000700">
    <property type="entry name" value="PAS-assoc_C"/>
</dbReference>
<evidence type="ECO:0000256" key="8">
    <source>
        <dbReference type="ARBA" id="ARBA00023012"/>
    </source>
</evidence>
<feature type="domain" description="PAS" evidence="11">
    <location>
        <begin position="34"/>
        <end position="86"/>
    </location>
</feature>
<evidence type="ECO:0000256" key="3">
    <source>
        <dbReference type="ARBA" id="ARBA00022553"/>
    </source>
</evidence>
<dbReference type="OrthoDB" id="5409807at2"/>
<keyword evidence="5" id="KW-0547">Nucleotide-binding</keyword>
<keyword evidence="14" id="KW-1185">Reference proteome</keyword>
<dbReference type="InterPro" id="IPR035965">
    <property type="entry name" value="PAS-like_dom_sf"/>
</dbReference>
<keyword evidence="6 13" id="KW-0418">Kinase</keyword>
<dbReference type="InterPro" id="IPR005467">
    <property type="entry name" value="His_kinase_dom"/>
</dbReference>
<dbReference type="InterPro" id="IPR036890">
    <property type="entry name" value="HATPase_C_sf"/>
</dbReference>
<evidence type="ECO:0000256" key="9">
    <source>
        <dbReference type="SAM" id="MobiDB-lite"/>
    </source>
</evidence>
<feature type="domain" description="PAC" evidence="12">
    <location>
        <begin position="231"/>
        <end position="283"/>
    </location>
</feature>
<dbReference type="SMART" id="SM00086">
    <property type="entry name" value="PAC"/>
    <property type="match status" value="3"/>
</dbReference>
<comment type="catalytic activity">
    <reaction evidence="1">
        <text>ATP + protein L-histidine = ADP + protein N-phospho-L-histidine.</text>
        <dbReference type="EC" id="2.7.13.3"/>
    </reaction>
</comment>
<dbReference type="GO" id="GO:0000155">
    <property type="term" value="F:phosphorelay sensor kinase activity"/>
    <property type="evidence" value="ECO:0007669"/>
    <property type="project" value="InterPro"/>
</dbReference>
<evidence type="ECO:0000313" key="14">
    <source>
        <dbReference type="Proteomes" id="UP000006250"/>
    </source>
</evidence>
<dbReference type="InterPro" id="IPR001610">
    <property type="entry name" value="PAC"/>
</dbReference>
<dbReference type="RefSeq" id="WP_005993960.1">
    <property type="nucleotide sequence ID" value="NZ_AECZ01000014.1"/>
</dbReference>
<dbReference type="SMART" id="SM00091">
    <property type="entry name" value="PAS"/>
    <property type="match status" value="4"/>
</dbReference>
<dbReference type="Pfam" id="PF00989">
    <property type="entry name" value="PAS"/>
    <property type="match status" value="2"/>
</dbReference>
<organism evidence="13 14">
    <name type="scientific">Solidesulfovibrio fructosivorans JJ]</name>
    <dbReference type="NCBI Taxonomy" id="596151"/>
    <lineage>
        <taxon>Bacteria</taxon>
        <taxon>Pseudomonadati</taxon>
        <taxon>Thermodesulfobacteriota</taxon>
        <taxon>Desulfovibrionia</taxon>
        <taxon>Desulfovibrionales</taxon>
        <taxon>Desulfovibrionaceae</taxon>
        <taxon>Solidesulfovibrio</taxon>
    </lineage>
</organism>
<dbReference type="InterPro" id="IPR003661">
    <property type="entry name" value="HisK_dim/P_dom"/>
</dbReference>
<evidence type="ECO:0000313" key="13">
    <source>
        <dbReference type="EMBL" id="EFL50905.1"/>
    </source>
</evidence>
<name>E1JXC8_SOLFR</name>
<feature type="domain" description="PAC" evidence="12">
    <location>
        <begin position="105"/>
        <end position="155"/>
    </location>
</feature>
<dbReference type="SUPFAM" id="SSF55785">
    <property type="entry name" value="PYP-like sensor domain (PAS domain)"/>
    <property type="match status" value="4"/>
</dbReference>
<dbReference type="InterPro" id="IPR013767">
    <property type="entry name" value="PAS_fold"/>
</dbReference>
<accession>E1JXC8</accession>
<keyword evidence="3" id="KW-0597">Phosphoprotein</keyword>
<reference evidence="13 14" key="1">
    <citation type="submission" date="2010-08" db="EMBL/GenBank/DDBJ databases">
        <title>The draft genome of Desulfovibrio fructosovorans JJ.</title>
        <authorList>
            <consortium name="US DOE Joint Genome Institute (JGI-PGF)"/>
            <person name="Lucas S."/>
            <person name="Copeland A."/>
            <person name="Lapidus A."/>
            <person name="Cheng J.-F."/>
            <person name="Bruce D."/>
            <person name="Goodwin L."/>
            <person name="Pitluck S."/>
            <person name="Land M.L."/>
            <person name="Hauser L."/>
            <person name="Chang Y.-J."/>
            <person name="Jeffries C."/>
            <person name="Wall J.D."/>
            <person name="Stahl D.A."/>
            <person name="Arkin A.P."/>
            <person name="Dehal P."/>
            <person name="Stolyar S.M."/>
            <person name="Hazen T.C."/>
            <person name="Woyke T.J."/>
        </authorList>
    </citation>
    <scope>NUCLEOTIDE SEQUENCE [LARGE SCALE GENOMIC DNA]</scope>
    <source>
        <strain evidence="13 14">JJ</strain>
    </source>
</reference>
<dbReference type="InterPro" id="IPR036097">
    <property type="entry name" value="HisK_dim/P_sf"/>
</dbReference>
<dbReference type="Pfam" id="PF08448">
    <property type="entry name" value="PAS_4"/>
    <property type="match status" value="1"/>
</dbReference>
<dbReference type="NCBIfam" id="TIGR00229">
    <property type="entry name" value="sensory_box"/>
    <property type="match status" value="4"/>
</dbReference>
<gene>
    <name evidence="13" type="ORF">DesfrDRAFT_2277</name>
</gene>
<dbReference type="Gene3D" id="1.10.287.130">
    <property type="match status" value="1"/>
</dbReference>
<sequence length="794" mass="88037">MTEEKNAGQSQSPDVSSGRKTDAPAASQPYVRDELRLFHALLDRANDPIFLVDTHSGVLLEANQAAIDLLGLSKVDQAWKSLLQNFSVVRHAPLSGCLDDVPEGETHEVAYTDRSGVRRLFELTLSTMRIDDHRYTVGVARDITTRKETECALRHREQQLRTFFETAPVGIFTTTTSGRHLFSNEANARIHGYASPEEFQQVIGEKVVSLYVDAAERRELLQRLARDGAVESFETRHRTKDGSVIWIAVWAKLRRAADGTQDLIEGFCIDITERKKAVQEIREAREYLNSIVNTIGDPIFVKNEQHRFMLANDALCALMGRPREEILGRTDADFFPKEQVNAFWKVDDMLLATGLQNVSEESLTDGRGELRTIVTKKTRYVDALGRKSVVGVIRDITERKRMERNLEASEEKFRSIVESSPTAMFFYHLEPDGGLLLTGANPAADVLVGFDRSTLVGRPLEAVFPGLADTRYPDLYRQVARGDVGAQSYEAPYQDERLSGHHDVRVFRTGPDAIVVDILDVTERLRLQEMMVQSEKMASVGGLAAGMAHEINNPLSSILQAAQVCLMQLDPALPANQEGADACGCSVEAVRCYLEKRRVFKFLAGIQEAGKRAAGIVSSMLEFSRKSESRRAPVDINAVLDRSVELASTDYDLKKNYDFRHINIIRRYAEDLPEVTCTRTEIEQVVLNLLKNAAQAMAGYPPAAGAPTIVLGTSRTPTGVRIEVTDNGPGMVDPVRRRVFEPFFTTKEPGLGTGLGLAVSYFIITANHGGTISVESEPGGGATFIVELPVERRP</sequence>
<evidence type="ECO:0000256" key="6">
    <source>
        <dbReference type="ARBA" id="ARBA00022777"/>
    </source>
</evidence>
<dbReference type="SMART" id="SM00388">
    <property type="entry name" value="HisKA"/>
    <property type="match status" value="1"/>
</dbReference>
<dbReference type="Pfam" id="PF00512">
    <property type="entry name" value="HisKA"/>
    <property type="match status" value="1"/>
</dbReference>
<evidence type="ECO:0000256" key="1">
    <source>
        <dbReference type="ARBA" id="ARBA00000085"/>
    </source>
</evidence>
<evidence type="ECO:0000256" key="5">
    <source>
        <dbReference type="ARBA" id="ARBA00022741"/>
    </source>
</evidence>
<dbReference type="EMBL" id="AECZ01000014">
    <property type="protein sequence ID" value="EFL50905.1"/>
    <property type="molecule type" value="Genomic_DNA"/>
</dbReference>
<dbReference type="InterPro" id="IPR003594">
    <property type="entry name" value="HATPase_dom"/>
</dbReference>
<feature type="region of interest" description="Disordered" evidence="9">
    <location>
        <begin position="1"/>
        <end position="27"/>
    </location>
</feature>
<dbReference type="STRING" id="596151.DesfrDRAFT_2277"/>
<comment type="caution">
    <text evidence="13">The sequence shown here is derived from an EMBL/GenBank/DDBJ whole genome shotgun (WGS) entry which is preliminary data.</text>
</comment>
<dbReference type="GO" id="GO:0006355">
    <property type="term" value="P:regulation of DNA-templated transcription"/>
    <property type="evidence" value="ECO:0007669"/>
    <property type="project" value="InterPro"/>
</dbReference>
<dbReference type="EC" id="2.7.13.3" evidence="2"/>
<evidence type="ECO:0000259" key="12">
    <source>
        <dbReference type="PROSITE" id="PS50113"/>
    </source>
</evidence>
<keyword evidence="8" id="KW-0902">Two-component regulatory system</keyword>
<feature type="domain" description="PAS" evidence="11">
    <location>
        <begin position="284"/>
        <end position="354"/>
    </location>
</feature>
<dbReference type="PRINTS" id="PR00344">
    <property type="entry name" value="BCTRLSENSOR"/>
</dbReference>
<dbReference type="SUPFAM" id="SSF55874">
    <property type="entry name" value="ATPase domain of HSP90 chaperone/DNA topoisomerase II/histidine kinase"/>
    <property type="match status" value="1"/>
</dbReference>
<proteinExistence type="predicted"/>
<dbReference type="PROSITE" id="PS50109">
    <property type="entry name" value="HIS_KIN"/>
    <property type="match status" value="1"/>
</dbReference>
<protein>
    <recommendedName>
        <fullName evidence="2">histidine kinase</fullName>
        <ecNumber evidence="2">2.7.13.3</ecNumber>
    </recommendedName>
</protein>
<dbReference type="CDD" id="cd00082">
    <property type="entry name" value="HisKA"/>
    <property type="match status" value="1"/>
</dbReference>
<dbReference type="Gene3D" id="3.30.450.20">
    <property type="entry name" value="PAS domain"/>
    <property type="match status" value="4"/>
</dbReference>
<dbReference type="Pfam" id="PF13188">
    <property type="entry name" value="PAS_8"/>
    <property type="match status" value="1"/>
</dbReference>
<dbReference type="SMART" id="SM00387">
    <property type="entry name" value="HATPase_c"/>
    <property type="match status" value="1"/>
</dbReference>
<dbReference type="eggNOG" id="COG3852">
    <property type="taxonomic scope" value="Bacteria"/>
</dbReference>
<feature type="domain" description="PAS" evidence="11">
    <location>
        <begin position="156"/>
        <end position="197"/>
    </location>
</feature>
<dbReference type="PROSITE" id="PS50112">
    <property type="entry name" value="PAS"/>
    <property type="match status" value="4"/>
</dbReference>
<dbReference type="InterPro" id="IPR000014">
    <property type="entry name" value="PAS"/>
</dbReference>